<dbReference type="EMBL" id="LXEX01000040">
    <property type="protein sequence ID" value="OAT58453.1"/>
    <property type="molecule type" value="Genomic_DNA"/>
</dbReference>
<proteinExistence type="predicted"/>
<keyword evidence="3" id="KW-1185">Reference proteome</keyword>
<dbReference type="Proteomes" id="UP000078431">
    <property type="component" value="Unassembled WGS sequence"/>
</dbReference>
<reference evidence="2 3" key="1">
    <citation type="submission" date="2016-04" db="EMBL/GenBank/DDBJ databases">
        <title>ATOL: Assembling a taxonomically balanced genome-scale reconstruction of the evolutionary history of the Enterobacteriaceae.</title>
        <authorList>
            <person name="Plunkett G.III."/>
            <person name="Neeno-Eckwall E.C."/>
            <person name="Glasner J.D."/>
            <person name="Perna N.T."/>
        </authorList>
    </citation>
    <scope>NUCLEOTIDE SEQUENCE [LARGE SCALE GENOMIC DNA]</scope>
    <source>
        <strain evidence="2 3">ATCC 12841</strain>
    </source>
</reference>
<accession>A0AA91EDB2</accession>
<keyword evidence="1" id="KW-0732">Signal</keyword>
<dbReference type="RefSeq" id="WP_061554976.1">
    <property type="nucleotide sequence ID" value="NZ_LXEX01000040.1"/>
</dbReference>
<evidence type="ECO:0000256" key="1">
    <source>
        <dbReference type="SAM" id="SignalP"/>
    </source>
</evidence>
<dbReference type="AlphaFoldDB" id="A0AA91EDB2"/>
<protein>
    <submittedName>
        <fullName evidence="2">Uncharacterized protein</fullName>
    </submittedName>
</protein>
<gene>
    <name evidence="2" type="ORF">M993_02823</name>
</gene>
<evidence type="ECO:0000313" key="3">
    <source>
        <dbReference type="Proteomes" id="UP000078431"/>
    </source>
</evidence>
<sequence>MNKKFVGILLILISFTAFADEDIPAPLGLVWGTSGDVLKNEYSASLDEAEHSRLKFYEINKTPINSAEFNKVYGFVDDKYGLVKVVLVKDISSDAYGSEGLELYKKYKNVLQGKYGKPKSYEYTGREVYKETDEFYQCLKYQGCGARASFFEPKKDTSISVLLRGWKRGEGDMVISYESLLYSKANEEIQKETNKVISDGL</sequence>
<name>A0AA91EDB2_9GAMM</name>
<evidence type="ECO:0000313" key="2">
    <source>
        <dbReference type="EMBL" id="OAT58453.1"/>
    </source>
</evidence>
<feature type="signal peptide" evidence="1">
    <location>
        <begin position="1"/>
        <end position="19"/>
    </location>
</feature>
<comment type="caution">
    <text evidence="2">The sequence shown here is derived from an EMBL/GenBank/DDBJ whole genome shotgun (WGS) entry which is preliminary data.</text>
</comment>
<organism evidence="2 3">
    <name type="scientific">Obesumbacterium proteus ATCC 12841</name>
    <dbReference type="NCBI Taxonomy" id="1354268"/>
    <lineage>
        <taxon>Bacteria</taxon>
        <taxon>Pseudomonadati</taxon>
        <taxon>Pseudomonadota</taxon>
        <taxon>Gammaproteobacteria</taxon>
        <taxon>Enterobacterales</taxon>
        <taxon>Hafniaceae</taxon>
        <taxon>Obesumbacterium</taxon>
    </lineage>
</organism>
<feature type="chain" id="PRO_5041741353" evidence="1">
    <location>
        <begin position="20"/>
        <end position="201"/>
    </location>
</feature>